<reference evidence="3" key="1">
    <citation type="submission" date="2020-04" db="EMBL/GenBank/DDBJ databases">
        <title>Hybrid Assembly of Korean Phytophthora infestans isolates.</title>
        <authorList>
            <person name="Prokchorchik M."/>
            <person name="Lee Y."/>
            <person name="Seo J."/>
            <person name="Cho J.-H."/>
            <person name="Park Y.-E."/>
            <person name="Jang D.-C."/>
            <person name="Im J.-S."/>
            <person name="Choi J.-G."/>
            <person name="Park H.-J."/>
            <person name="Lee G.-B."/>
            <person name="Lee Y.-G."/>
            <person name="Hong S.-Y."/>
            <person name="Cho K."/>
            <person name="Sohn K.H."/>
        </authorList>
    </citation>
    <scope>NUCLEOTIDE SEQUENCE</scope>
    <source>
        <strain evidence="3">KR_1_A1</strain>
        <strain evidence="4">KR_2_A2</strain>
    </source>
</reference>
<protein>
    <recommendedName>
        <fullName evidence="6">PiggyBac transposable element-derived protein domain-containing protein</fullName>
    </recommendedName>
</protein>
<evidence type="ECO:0000256" key="2">
    <source>
        <dbReference type="SAM" id="SignalP"/>
    </source>
</evidence>
<gene>
    <name evidence="3" type="ORF">GN244_ATG16235</name>
    <name evidence="4" type="ORF">GN958_ATG14119</name>
</gene>
<dbReference type="Proteomes" id="UP000602510">
    <property type="component" value="Unassembled WGS sequence"/>
</dbReference>
<organism evidence="3 5">
    <name type="scientific">Phytophthora infestans</name>
    <name type="common">Potato late blight agent</name>
    <name type="synonym">Botrytis infestans</name>
    <dbReference type="NCBI Taxonomy" id="4787"/>
    <lineage>
        <taxon>Eukaryota</taxon>
        <taxon>Sar</taxon>
        <taxon>Stramenopiles</taxon>
        <taxon>Oomycota</taxon>
        <taxon>Peronosporomycetes</taxon>
        <taxon>Peronosporales</taxon>
        <taxon>Peronosporaceae</taxon>
        <taxon>Phytophthora</taxon>
    </lineage>
</organism>
<comment type="caution">
    <text evidence="3">The sequence shown here is derived from an EMBL/GenBank/DDBJ whole genome shotgun (WGS) entry which is preliminary data.</text>
</comment>
<keyword evidence="2" id="KW-0732">Signal</keyword>
<evidence type="ECO:0000313" key="4">
    <source>
        <dbReference type="EMBL" id="KAF4136693.1"/>
    </source>
</evidence>
<feature type="chain" id="PRO_5036239892" description="PiggyBac transposable element-derived protein domain-containing protein" evidence="2">
    <location>
        <begin position="21"/>
        <end position="389"/>
    </location>
</feature>
<evidence type="ECO:0000256" key="1">
    <source>
        <dbReference type="SAM" id="MobiDB-lite"/>
    </source>
</evidence>
<feature type="region of interest" description="Disordered" evidence="1">
    <location>
        <begin position="143"/>
        <end position="174"/>
    </location>
</feature>
<keyword evidence="5" id="KW-1185">Reference proteome</keyword>
<proteinExistence type="predicted"/>
<dbReference type="EMBL" id="WSZM01000529">
    <property type="protein sequence ID" value="KAF4031895.1"/>
    <property type="molecule type" value="Genomic_DNA"/>
</dbReference>
<evidence type="ECO:0000313" key="5">
    <source>
        <dbReference type="Proteomes" id="UP000602510"/>
    </source>
</evidence>
<evidence type="ECO:0008006" key="6">
    <source>
        <dbReference type="Google" id="ProtNLM"/>
    </source>
</evidence>
<dbReference type="EMBL" id="JAACNO010001911">
    <property type="protein sequence ID" value="KAF4136693.1"/>
    <property type="molecule type" value="Genomic_DNA"/>
</dbReference>
<name>A0A833WFD0_PHYIN</name>
<feature type="signal peptide" evidence="2">
    <location>
        <begin position="1"/>
        <end position="20"/>
    </location>
</feature>
<feature type="compositionally biased region" description="Acidic residues" evidence="1">
    <location>
        <begin position="165"/>
        <end position="174"/>
    </location>
</feature>
<sequence>MPLLMALLLFCDFLEHRLLTSNLVLFRRMLSDFFAGNERTLQDFIRLGASIVTIMPMGRTQQIHQQEAARLLTQKQQMSGDSKQHSHLCVFRYLSARIATKNIFLLHGMFEEFSAGGDSLISEFVRRGNEVISVIPVDIPPQPGSSLLKLPEEQSFSRGRKQVEQEDSEEDEDEIVTLDELNLVTAMPPTSTDRCVCIIEVLEQIEQQEPWKRVFNPDTLPVPFSGAKRHKLFAALNDFWTENGRAVWERHFWGPLVKLPNQHRRYLRKARQAKARGAFNVVMTLVYKELGASFFVQMDQRAKPHKGWWYSAPVQTLDSIAQHFGMAACVDYMETQAFKRFPLVPGGNSRLPKRDAHKSKSMWATSSDMAPILHDICAAKASDVAGEIK</sequence>
<dbReference type="Proteomes" id="UP000704712">
    <property type="component" value="Unassembled WGS sequence"/>
</dbReference>
<dbReference type="AlphaFoldDB" id="A0A833WFD0"/>
<accession>A0A833WFD0</accession>
<evidence type="ECO:0000313" key="3">
    <source>
        <dbReference type="EMBL" id="KAF4031895.1"/>
    </source>
</evidence>